<keyword evidence="2" id="KW-1185">Reference proteome</keyword>
<reference evidence="2" key="1">
    <citation type="journal article" date="2019" name="Int. J. Syst. Evol. Microbiol.">
        <title>The Global Catalogue of Microorganisms (GCM) 10K type strain sequencing project: providing services to taxonomists for standard genome sequencing and annotation.</title>
        <authorList>
            <consortium name="The Broad Institute Genomics Platform"/>
            <consortium name="The Broad Institute Genome Sequencing Center for Infectious Disease"/>
            <person name="Wu L."/>
            <person name="Ma J."/>
        </authorList>
    </citation>
    <scope>NUCLEOTIDE SEQUENCE [LARGE SCALE GENOMIC DNA]</scope>
    <source>
        <strain evidence="2">JCM 9377</strain>
    </source>
</reference>
<dbReference type="Proteomes" id="UP001501237">
    <property type="component" value="Unassembled WGS sequence"/>
</dbReference>
<gene>
    <name evidence="1" type="ORF">GCM10010468_54060</name>
</gene>
<organism evidence="1 2">
    <name type="scientific">Actinocorallia longicatena</name>
    <dbReference type="NCBI Taxonomy" id="111803"/>
    <lineage>
        <taxon>Bacteria</taxon>
        <taxon>Bacillati</taxon>
        <taxon>Actinomycetota</taxon>
        <taxon>Actinomycetes</taxon>
        <taxon>Streptosporangiales</taxon>
        <taxon>Thermomonosporaceae</taxon>
        <taxon>Actinocorallia</taxon>
    </lineage>
</organism>
<dbReference type="InterPro" id="IPR027417">
    <property type="entry name" value="P-loop_NTPase"/>
</dbReference>
<sequence>MRGVILYGPPAAGKDTVARELQRLDERFHTFERLKCGPGRTAGYRMATEQEIEQLRASGGIVWENGRYGAVYVVDRPALRESLDDGFPVVHLGQVEAVRAVVEAVPGAAWLVVSLWCPRDVAAARVVGRGSTDLDARLRAWDETEPLPDADLTINTAEVAPEQAAKAISGALASVARGCPSG</sequence>
<dbReference type="EMBL" id="BAAAUV010000015">
    <property type="protein sequence ID" value="GAA3226010.1"/>
    <property type="molecule type" value="Genomic_DNA"/>
</dbReference>
<accession>A0ABP6QLE0</accession>
<comment type="caution">
    <text evidence="1">The sequence shown here is derived from an EMBL/GenBank/DDBJ whole genome shotgun (WGS) entry which is preliminary data.</text>
</comment>
<name>A0ABP6QLE0_9ACTN</name>
<dbReference type="SUPFAM" id="SSF52540">
    <property type="entry name" value="P-loop containing nucleoside triphosphate hydrolases"/>
    <property type="match status" value="1"/>
</dbReference>
<evidence type="ECO:0000313" key="1">
    <source>
        <dbReference type="EMBL" id="GAA3226010.1"/>
    </source>
</evidence>
<evidence type="ECO:0000313" key="2">
    <source>
        <dbReference type="Proteomes" id="UP001501237"/>
    </source>
</evidence>
<evidence type="ECO:0008006" key="3">
    <source>
        <dbReference type="Google" id="ProtNLM"/>
    </source>
</evidence>
<proteinExistence type="predicted"/>
<dbReference type="Gene3D" id="3.40.50.300">
    <property type="entry name" value="P-loop containing nucleotide triphosphate hydrolases"/>
    <property type="match status" value="1"/>
</dbReference>
<protein>
    <recommendedName>
        <fullName evidence="3">Guanylate kinase</fullName>
    </recommendedName>
</protein>